<protein>
    <submittedName>
        <fullName evidence="1">Cytochrome P450</fullName>
    </submittedName>
</protein>
<dbReference type="InterPro" id="IPR039983">
    <property type="entry name" value="CYP46A1"/>
</dbReference>
<evidence type="ECO:0000313" key="2">
    <source>
        <dbReference type="Proteomes" id="UP000615446"/>
    </source>
</evidence>
<dbReference type="GO" id="GO:0020037">
    <property type="term" value="F:heme binding"/>
    <property type="evidence" value="ECO:0007669"/>
    <property type="project" value="InterPro"/>
</dbReference>
<evidence type="ECO:0000313" key="1">
    <source>
        <dbReference type="EMBL" id="GET00308.1"/>
    </source>
</evidence>
<dbReference type="PANTHER" id="PTHR24293:SF0">
    <property type="entry name" value="CYP46A1 PROTEIN-RELATED"/>
    <property type="match status" value="1"/>
</dbReference>
<dbReference type="GO" id="GO:0033781">
    <property type="term" value="F:cholesterol 24-hydroxylase activity"/>
    <property type="evidence" value="ECO:0007669"/>
    <property type="project" value="InterPro"/>
</dbReference>
<dbReference type="EMBL" id="BLAL01000285">
    <property type="protein sequence ID" value="GET00308.1"/>
    <property type="molecule type" value="Genomic_DNA"/>
</dbReference>
<accession>A0A8H3M7Q7</accession>
<organism evidence="1 2">
    <name type="scientific">Rhizophagus clarus</name>
    <dbReference type="NCBI Taxonomy" id="94130"/>
    <lineage>
        <taxon>Eukaryota</taxon>
        <taxon>Fungi</taxon>
        <taxon>Fungi incertae sedis</taxon>
        <taxon>Mucoromycota</taxon>
        <taxon>Glomeromycotina</taxon>
        <taxon>Glomeromycetes</taxon>
        <taxon>Glomerales</taxon>
        <taxon>Glomeraceae</taxon>
        <taxon>Rhizophagus</taxon>
    </lineage>
</organism>
<proteinExistence type="predicted"/>
<comment type="caution">
    <text evidence="1">The sequence shown here is derived from an EMBL/GenBank/DDBJ whole genome shotgun (WGS) entry which is preliminary data.</text>
</comment>
<dbReference type="GO" id="GO:0006707">
    <property type="term" value="P:cholesterol catabolic process"/>
    <property type="evidence" value="ECO:0007669"/>
    <property type="project" value="InterPro"/>
</dbReference>
<gene>
    <name evidence="1" type="ORF">RCL2_002677300</name>
</gene>
<dbReference type="PANTHER" id="PTHR24293">
    <property type="entry name" value="CYTOCHROME P450 FAMILY 46 SUBFAMILY A"/>
    <property type="match status" value="1"/>
</dbReference>
<dbReference type="OrthoDB" id="1470350at2759"/>
<dbReference type="InterPro" id="IPR001128">
    <property type="entry name" value="Cyt_P450"/>
</dbReference>
<dbReference type="Proteomes" id="UP000615446">
    <property type="component" value="Unassembled WGS sequence"/>
</dbReference>
<name>A0A8H3M7Q7_9GLOM</name>
<dbReference type="InterPro" id="IPR036396">
    <property type="entry name" value="Cyt_P450_sf"/>
</dbReference>
<dbReference type="AlphaFoldDB" id="A0A8H3M7Q7"/>
<sequence length="234" mass="26448">MFMHTFSIRKIPGPPSDNPISGNLTSLITRESDGFIEPQLKWVRKYGNIVKYNGLFNNLIIFVADPKIIQEITLSKTYEFVKPYNKSAIALLGNGLLFAEGEVHKRQRKMMNPAFAHSSIKEMVPTFTRVTSVLKSLIENDINQGKSYINFTPYISKTTLDIIGLVGFSYEFNSLTSSNELAKAYDSVFNTPPSTLRTAVTLLSSYIPFMRDIPLGMKIYPKENNKNMKKLTSI</sequence>
<dbReference type="GO" id="GO:0005506">
    <property type="term" value="F:iron ion binding"/>
    <property type="evidence" value="ECO:0007669"/>
    <property type="project" value="InterPro"/>
</dbReference>
<reference evidence="1" key="1">
    <citation type="submission" date="2019-10" db="EMBL/GenBank/DDBJ databases">
        <title>Conservation and host-specific expression of non-tandemly repeated heterogenous ribosome RNA gene in arbuscular mycorrhizal fungi.</title>
        <authorList>
            <person name="Maeda T."/>
            <person name="Kobayashi Y."/>
            <person name="Nakagawa T."/>
            <person name="Ezawa T."/>
            <person name="Yamaguchi K."/>
            <person name="Bino T."/>
            <person name="Nishimoto Y."/>
            <person name="Shigenobu S."/>
            <person name="Kawaguchi M."/>
        </authorList>
    </citation>
    <scope>NUCLEOTIDE SEQUENCE</scope>
    <source>
        <strain evidence="1">HR1</strain>
    </source>
</reference>
<dbReference type="Gene3D" id="1.10.630.10">
    <property type="entry name" value="Cytochrome P450"/>
    <property type="match status" value="1"/>
</dbReference>
<dbReference type="Pfam" id="PF00067">
    <property type="entry name" value="p450"/>
    <property type="match status" value="1"/>
</dbReference>
<dbReference type="SUPFAM" id="SSF48264">
    <property type="entry name" value="Cytochrome P450"/>
    <property type="match status" value="1"/>
</dbReference>